<evidence type="ECO:0000259" key="3">
    <source>
        <dbReference type="PROSITE" id="PS51186"/>
    </source>
</evidence>
<keyword evidence="5" id="KW-1185">Reference proteome</keyword>
<reference evidence="4 5" key="1">
    <citation type="submission" date="2023-08" db="EMBL/GenBank/DDBJ databases">
        <title>Rhodoferax potami sp. nov. and Rhodoferax mekongensis sp. nov., isolated from the Mekong River in Thailand.</title>
        <authorList>
            <person name="Kitikhun S."/>
            <person name="Charoenyingcharoen P."/>
            <person name="Siriarchawattana P."/>
            <person name="Likhitrattanapisal S."/>
            <person name="Nilsakha T."/>
            <person name="Chanpet A."/>
            <person name="Rattanawaree P."/>
            <person name="Ingsriswang S."/>
        </authorList>
    </citation>
    <scope>NUCLEOTIDE SEQUENCE [LARGE SCALE GENOMIC DNA]</scope>
    <source>
        <strain evidence="4 5">TBRC 17307</strain>
    </source>
</reference>
<dbReference type="CDD" id="cd04301">
    <property type="entry name" value="NAT_SF"/>
    <property type="match status" value="1"/>
</dbReference>
<protein>
    <submittedName>
        <fullName evidence="4">GNAT family N-acetyltransferase</fullName>
    </submittedName>
</protein>
<organism evidence="4 5">
    <name type="scientific">Rhodoferax mekongensis</name>
    <dbReference type="NCBI Taxonomy" id="3068341"/>
    <lineage>
        <taxon>Bacteria</taxon>
        <taxon>Pseudomonadati</taxon>
        <taxon>Pseudomonadota</taxon>
        <taxon>Betaproteobacteria</taxon>
        <taxon>Burkholderiales</taxon>
        <taxon>Comamonadaceae</taxon>
        <taxon>Rhodoferax</taxon>
    </lineage>
</organism>
<dbReference type="InterPro" id="IPR016181">
    <property type="entry name" value="Acyl_CoA_acyltransferase"/>
</dbReference>
<proteinExistence type="predicted"/>
<dbReference type="InterPro" id="IPR000182">
    <property type="entry name" value="GNAT_dom"/>
</dbReference>
<keyword evidence="2" id="KW-0012">Acyltransferase</keyword>
<dbReference type="Proteomes" id="UP001302257">
    <property type="component" value="Chromosome"/>
</dbReference>
<dbReference type="PANTHER" id="PTHR43877:SF5">
    <property type="entry name" value="BLL8307 PROTEIN"/>
    <property type="match status" value="1"/>
</dbReference>
<name>A0ABZ0AYZ4_9BURK</name>
<dbReference type="RefSeq" id="WP_313866835.1">
    <property type="nucleotide sequence ID" value="NZ_CP132507.1"/>
</dbReference>
<evidence type="ECO:0000313" key="4">
    <source>
        <dbReference type="EMBL" id="WNO03964.1"/>
    </source>
</evidence>
<keyword evidence="1" id="KW-0808">Transferase</keyword>
<dbReference type="Gene3D" id="3.40.630.30">
    <property type="match status" value="1"/>
</dbReference>
<dbReference type="EMBL" id="CP132507">
    <property type="protein sequence ID" value="WNO03964.1"/>
    <property type="molecule type" value="Genomic_DNA"/>
</dbReference>
<evidence type="ECO:0000256" key="1">
    <source>
        <dbReference type="ARBA" id="ARBA00022679"/>
    </source>
</evidence>
<dbReference type="InterPro" id="IPR050832">
    <property type="entry name" value="Bact_Acetyltransf"/>
</dbReference>
<dbReference type="Pfam" id="PF13508">
    <property type="entry name" value="Acetyltransf_7"/>
    <property type="match status" value="1"/>
</dbReference>
<evidence type="ECO:0000256" key="2">
    <source>
        <dbReference type="ARBA" id="ARBA00023315"/>
    </source>
</evidence>
<dbReference type="SUPFAM" id="SSF55729">
    <property type="entry name" value="Acyl-CoA N-acyltransferases (Nat)"/>
    <property type="match status" value="1"/>
</dbReference>
<accession>A0ABZ0AYZ4</accession>
<dbReference type="PANTHER" id="PTHR43877">
    <property type="entry name" value="AMINOALKYLPHOSPHONATE N-ACETYLTRANSFERASE-RELATED-RELATED"/>
    <property type="match status" value="1"/>
</dbReference>
<gene>
    <name evidence="4" type="ORF">RAN89_13725</name>
</gene>
<dbReference type="PROSITE" id="PS51186">
    <property type="entry name" value="GNAT"/>
    <property type="match status" value="1"/>
</dbReference>
<feature type="domain" description="N-acetyltransferase" evidence="3">
    <location>
        <begin position="17"/>
        <end position="164"/>
    </location>
</feature>
<evidence type="ECO:0000313" key="5">
    <source>
        <dbReference type="Proteomes" id="UP001302257"/>
    </source>
</evidence>
<sequence>MRSFNMPKLTTTDICVQLEKPNQPEVIALIAELDAYQDTLYPAEARYALDLTTLEQENVLFVVARDKDGTAIGCGAVVLGCNEAGELKRMFVRPANRVRGVASRLLAKLECESMKRGCCLIQLETGPYQAEALAFYTKHDFQICGAFGNYLAHPLSVFMQKGLSNTIPETL</sequence>